<dbReference type="AlphaFoldDB" id="A0A3E2GVE1"/>
<evidence type="ECO:0000313" key="4">
    <source>
        <dbReference type="Proteomes" id="UP000258309"/>
    </source>
</evidence>
<evidence type="ECO:0000313" key="3">
    <source>
        <dbReference type="EMBL" id="RFU25091.1"/>
    </source>
</evidence>
<dbReference type="Gene3D" id="3.40.50.1820">
    <property type="entry name" value="alpha/beta hydrolase"/>
    <property type="match status" value="1"/>
</dbReference>
<feature type="non-terminal residue" evidence="3">
    <location>
        <position position="1"/>
    </location>
</feature>
<keyword evidence="4" id="KW-1185">Reference proteome</keyword>
<dbReference type="Pfam" id="PF07859">
    <property type="entry name" value="Abhydrolase_3"/>
    <property type="match status" value="1"/>
</dbReference>
<evidence type="ECO:0000259" key="2">
    <source>
        <dbReference type="Pfam" id="PF07859"/>
    </source>
</evidence>
<gene>
    <name evidence="3" type="ORF">B7463_g11249</name>
</gene>
<organism evidence="3 4">
    <name type="scientific">Scytalidium lignicola</name>
    <name type="common">Hyphomycete</name>
    <dbReference type="NCBI Taxonomy" id="5539"/>
    <lineage>
        <taxon>Eukaryota</taxon>
        <taxon>Fungi</taxon>
        <taxon>Dikarya</taxon>
        <taxon>Ascomycota</taxon>
        <taxon>Pezizomycotina</taxon>
        <taxon>Leotiomycetes</taxon>
        <taxon>Leotiomycetes incertae sedis</taxon>
        <taxon>Scytalidium</taxon>
    </lineage>
</organism>
<dbReference type="InterPro" id="IPR013094">
    <property type="entry name" value="AB_hydrolase_3"/>
</dbReference>
<proteinExistence type="predicted"/>
<reference evidence="3 4" key="1">
    <citation type="submission" date="2018-05" db="EMBL/GenBank/DDBJ databases">
        <title>Draft genome sequence of Scytalidium lignicola DSM 105466, a ubiquitous saprotrophic fungus.</title>
        <authorList>
            <person name="Buettner E."/>
            <person name="Gebauer A.M."/>
            <person name="Hofrichter M."/>
            <person name="Liers C."/>
            <person name="Kellner H."/>
        </authorList>
    </citation>
    <scope>NUCLEOTIDE SEQUENCE [LARGE SCALE GENOMIC DNA]</scope>
    <source>
        <strain evidence="3 4">DSM 105466</strain>
    </source>
</reference>
<keyword evidence="1" id="KW-0378">Hydrolase</keyword>
<feature type="non-terminal residue" evidence="3">
    <location>
        <position position="341"/>
    </location>
</feature>
<feature type="domain" description="Alpha/beta hydrolase fold-3" evidence="2">
    <location>
        <begin position="113"/>
        <end position="322"/>
    </location>
</feature>
<dbReference type="PANTHER" id="PTHR48081:SF8">
    <property type="entry name" value="ALPHA_BETA HYDROLASE FOLD-3 DOMAIN-CONTAINING PROTEIN-RELATED"/>
    <property type="match status" value="1"/>
</dbReference>
<name>A0A3E2GVE1_SCYLI</name>
<dbReference type="PANTHER" id="PTHR48081">
    <property type="entry name" value="AB HYDROLASE SUPERFAMILY PROTEIN C4A8.06C"/>
    <property type="match status" value="1"/>
</dbReference>
<comment type="caution">
    <text evidence="3">The sequence shown here is derived from an EMBL/GenBank/DDBJ whole genome shotgun (WGS) entry which is preliminary data.</text>
</comment>
<dbReference type="OrthoDB" id="408631at2759"/>
<dbReference type="EMBL" id="NCSJ02000365">
    <property type="protein sequence ID" value="RFU25091.1"/>
    <property type="molecule type" value="Genomic_DNA"/>
</dbReference>
<sequence length="341" mass="38574">MDMSNSQESLEPVMVEKQLLNRIPKNLISRFDPIYVEYYNKYNVDRLATHQVPIKDFRANPEKYTVSYGRDRVSAEGLNISDQICPVKDGEITVRIFKRDSVTPVKAPRPVYINFHGGGWVFGGLPTDFDFCKRIVQHLDCVVFDVDYRLAPEYPYPIPIRKEKKDEFGLDLSRVAIGGCSAGGHLSAVIAHICRDQNIPLALQILSVPVVDLHVFTRDGKIRADVPYSSYIEMAETQPLPLERMAYFHKAFLGCPRPAALEHEWKVSPILAPNFEGLAPALIITAEMDVLRDEGMLYAQKLKEAGCQVEIETMEGAPHIFMQLDECKFDSTAEDRVVRKG</sequence>
<dbReference type="InterPro" id="IPR029058">
    <property type="entry name" value="AB_hydrolase_fold"/>
</dbReference>
<dbReference type="Proteomes" id="UP000258309">
    <property type="component" value="Unassembled WGS sequence"/>
</dbReference>
<dbReference type="OMA" id="HNSIPPE"/>
<accession>A0A3E2GVE1</accession>
<dbReference type="GO" id="GO:0016787">
    <property type="term" value="F:hydrolase activity"/>
    <property type="evidence" value="ECO:0007669"/>
    <property type="project" value="UniProtKB-KW"/>
</dbReference>
<dbReference type="SUPFAM" id="SSF53474">
    <property type="entry name" value="alpha/beta-Hydrolases"/>
    <property type="match status" value="1"/>
</dbReference>
<dbReference type="InterPro" id="IPR050300">
    <property type="entry name" value="GDXG_lipolytic_enzyme"/>
</dbReference>
<dbReference type="STRING" id="5539.A0A3E2GVE1"/>
<protein>
    <recommendedName>
        <fullName evidence="2">Alpha/beta hydrolase fold-3 domain-containing protein</fullName>
    </recommendedName>
</protein>
<evidence type="ECO:0000256" key="1">
    <source>
        <dbReference type="ARBA" id="ARBA00022801"/>
    </source>
</evidence>